<gene>
    <name evidence="9" type="ORF">F7D14_08355</name>
</gene>
<dbReference type="PANTHER" id="PTHR30469:SF37">
    <property type="entry name" value="RAGD PROTEIN"/>
    <property type="match status" value="1"/>
</dbReference>
<accession>A0A6B8M106</accession>
<dbReference type="InterPro" id="IPR058624">
    <property type="entry name" value="MdtA-like_HH"/>
</dbReference>
<keyword evidence="4" id="KW-0812">Transmembrane</keyword>
<feature type="domain" description="Multidrug resistance protein MdtA-like C-terminal permuted SH3" evidence="8">
    <location>
        <begin position="355"/>
        <end position="409"/>
    </location>
</feature>
<evidence type="ECO:0000259" key="5">
    <source>
        <dbReference type="Pfam" id="PF25876"/>
    </source>
</evidence>
<feature type="domain" description="CusB-like beta-barrel" evidence="7">
    <location>
        <begin position="275"/>
        <end position="347"/>
    </location>
</feature>
<comment type="subcellular location">
    <subcellularLocation>
        <location evidence="1">Cell envelope</location>
    </subcellularLocation>
</comment>
<comment type="similarity">
    <text evidence="2">Belongs to the membrane fusion protein (MFP) (TC 8.A.1) family.</text>
</comment>
<evidence type="ECO:0000259" key="6">
    <source>
        <dbReference type="Pfam" id="PF25917"/>
    </source>
</evidence>
<dbReference type="NCBIfam" id="TIGR01730">
    <property type="entry name" value="RND_mfp"/>
    <property type="match status" value="1"/>
</dbReference>
<evidence type="ECO:0000256" key="4">
    <source>
        <dbReference type="SAM" id="Phobius"/>
    </source>
</evidence>
<dbReference type="Pfam" id="PF25967">
    <property type="entry name" value="RND-MFP_C"/>
    <property type="match status" value="1"/>
</dbReference>
<dbReference type="Pfam" id="PF25876">
    <property type="entry name" value="HH_MFP_RND"/>
    <property type="match status" value="1"/>
</dbReference>
<dbReference type="KEGG" id="mpar:F7D14_08355"/>
<dbReference type="InterPro" id="IPR006143">
    <property type="entry name" value="RND_pump_MFP"/>
</dbReference>
<proteinExistence type="inferred from homology"/>
<dbReference type="Gene3D" id="2.40.30.170">
    <property type="match status" value="1"/>
</dbReference>
<evidence type="ECO:0000259" key="7">
    <source>
        <dbReference type="Pfam" id="PF25954"/>
    </source>
</evidence>
<protein>
    <submittedName>
        <fullName evidence="9">Efflux RND transporter periplasmic adaptor subunit</fullName>
    </submittedName>
</protein>
<feature type="domain" description="Multidrug resistance protein MdtA-like barrel-sandwich hybrid" evidence="6">
    <location>
        <begin position="96"/>
        <end position="257"/>
    </location>
</feature>
<dbReference type="InterPro" id="IPR058627">
    <property type="entry name" value="MdtA-like_C"/>
</dbReference>
<evidence type="ECO:0000256" key="1">
    <source>
        <dbReference type="ARBA" id="ARBA00004196"/>
    </source>
</evidence>
<evidence type="ECO:0000313" key="9">
    <source>
        <dbReference type="EMBL" id="QGM97474.1"/>
    </source>
</evidence>
<dbReference type="Proteomes" id="UP000422569">
    <property type="component" value="Chromosome"/>
</dbReference>
<dbReference type="PANTHER" id="PTHR30469">
    <property type="entry name" value="MULTIDRUG RESISTANCE PROTEIN MDTA"/>
    <property type="match status" value="1"/>
</dbReference>
<dbReference type="GO" id="GO:1990281">
    <property type="term" value="C:efflux pump complex"/>
    <property type="evidence" value="ECO:0007669"/>
    <property type="project" value="TreeGrafter"/>
</dbReference>
<dbReference type="Pfam" id="PF25917">
    <property type="entry name" value="BSH_RND"/>
    <property type="match status" value="1"/>
</dbReference>
<dbReference type="EMBL" id="CP044331">
    <property type="protein sequence ID" value="QGM97474.1"/>
    <property type="molecule type" value="Genomic_DNA"/>
</dbReference>
<reference evidence="9 10" key="1">
    <citation type="submission" date="2019-09" db="EMBL/GenBank/DDBJ databases">
        <title>Isolation and complete genome sequencing of Methylocystis species.</title>
        <authorList>
            <person name="Rumah B.L."/>
            <person name="Stead C.E."/>
            <person name="Stevens B.C."/>
            <person name="Minton N.P."/>
            <person name="Grosse-Honebrink A."/>
            <person name="Zhang Y."/>
        </authorList>
    </citation>
    <scope>NUCLEOTIDE SEQUENCE [LARGE SCALE GENOMIC DNA]</scope>
    <source>
        <strain evidence="9 10">BRCS2</strain>
    </source>
</reference>
<dbReference type="AlphaFoldDB" id="A0A6B8M106"/>
<dbReference type="Pfam" id="PF25954">
    <property type="entry name" value="Beta-barrel_RND_2"/>
    <property type="match status" value="1"/>
</dbReference>
<feature type="transmembrane region" description="Helical" evidence="4">
    <location>
        <begin position="32"/>
        <end position="52"/>
    </location>
</feature>
<evidence type="ECO:0000313" key="10">
    <source>
        <dbReference type="Proteomes" id="UP000422569"/>
    </source>
</evidence>
<dbReference type="GO" id="GO:0015562">
    <property type="term" value="F:efflux transmembrane transporter activity"/>
    <property type="evidence" value="ECO:0007669"/>
    <property type="project" value="TreeGrafter"/>
</dbReference>
<evidence type="ECO:0000256" key="3">
    <source>
        <dbReference type="ARBA" id="ARBA00022448"/>
    </source>
</evidence>
<dbReference type="SUPFAM" id="SSF111369">
    <property type="entry name" value="HlyD-like secretion proteins"/>
    <property type="match status" value="2"/>
</dbReference>
<keyword evidence="10" id="KW-1185">Reference proteome</keyword>
<evidence type="ECO:0000256" key="2">
    <source>
        <dbReference type="ARBA" id="ARBA00009477"/>
    </source>
</evidence>
<feature type="domain" description="Multidrug resistance protein MdtA-like alpha-helical hairpin" evidence="5">
    <location>
        <begin position="150"/>
        <end position="216"/>
    </location>
</feature>
<dbReference type="Gene3D" id="1.10.287.470">
    <property type="entry name" value="Helix hairpin bin"/>
    <property type="match status" value="1"/>
</dbReference>
<keyword evidence="4" id="KW-0472">Membrane</keyword>
<keyword evidence="3" id="KW-0813">Transport</keyword>
<dbReference type="InterPro" id="IPR058792">
    <property type="entry name" value="Beta-barrel_RND_2"/>
</dbReference>
<evidence type="ECO:0000259" key="8">
    <source>
        <dbReference type="Pfam" id="PF25967"/>
    </source>
</evidence>
<sequence>MSDLLQSPSHKHESSGLGTAETGAAGLNKRPFLIGAAILAGILCIGVVRHVWRNYDASAYREAQATAVPSVRTAKVVRQDNPIRLELPGQTLAINQARLFARATGYIAERRVDIGSRVKKGDLLARIAAPDLDHQYAQAQAQLLLSKAQLSQSTAQVEQTRANLELAKITHARISTLVKQKFESKQNDDNARANVQTQAANLASAEAGVEVARANVAAQQATVDRLKQLTEFESVVAPFDGVVTARNIEMGDLVTADASGATPLFSVARDDVLRVQVAVPQAEAAGLVDGLEAEVVVPEAPGKIFKGRIARNASALDAATRTLPVEVDVTNKTGELRPGLFTRVRLNIPRAQPSVTAPAQAILFRAAGPQLAVVGKDDVVQLRRIVIARDFGTTVEIKDGLAGDETIILDPPAGLRDGMKISVKM</sequence>
<organism evidence="9 10">
    <name type="scientific">Methylocystis parvus</name>
    <dbReference type="NCBI Taxonomy" id="134"/>
    <lineage>
        <taxon>Bacteria</taxon>
        <taxon>Pseudomonadati</taxon>
        <taxon>Pseudomonadota</taxon>
        <taxon>Alphaproteobacteria</taxon>
        <taxon>Hyphomicrobiales</taxon>
        <taxon>Methylocystaceae</taxon>
        <taxon>Methylocystis</taxon>
    </lineage>
</organism>
<dbReference type="InterPro" id="IPR058625">
    <property type="entry name" value="MdtA-like_BSH"/>
</dbReference>
<dbReference type="Gene3D" id="2.40.50.100">
    <property type="match status" value="1"/>
</dbReference>
<keyword evidence="4" id="KW-1133">Transmembrane helix</keyword>
<dbReference type="Gene3D" id="2.40.420.20">
    <property type="match status" value="1"/>
</dbReference>
<name>A0A6B8M106_9HYPH</name>
<dbReference type="RefSeq" id="WP_016920746.1">
    <property type="nucleotide sequence ID" value="NZ_CP044331.1"/>
</dbReference>